<evidence type="ECO:0000256" key="5">
    <source>
        <dbReference type="ARBA" id="ARBA00020482"/>
    </source>
</evidence>
<keyword evidence="7 17" id="KW-0808">Transferase</keyword>
<dbReference type="UniPathway" id="UPA00963"/>
<dbReference type="GO" id="GO:0005886">
    <property type="term" value="C:plasma membrane"/>
    <property type="evidence" value="ECO:0007669"/>
    <property type="project" value="UniProtKB-SubCell"/>
</dbReference>
<evidence type="ECO:0000256" key="2">
    <source>
        <dbReference type="ARBA" id="ARBA00004776"/>
    </source>
</evidence>
<dbReference type="Pfam" id="PF12249">
    <property type="entry name" value="AftA_C"/>
    <property type="match status" value="1"/>
</dbReference>
<evidence type="ECO:0000256" key="4">
    <source>
        <dbReference type="ARBA" id="ARBA00012037"/>
    </source>
</evidence>
<keyword evidence="8 14" id="KW-0812">Transmembrane</keyword>
<dbReference type="RefSeq" id="WP_183647018.1">
    <property type="nucleotide sequence ID" value="NZ_JACHWU010000001.1"/>
</dbReference>
<comment type="caution">
    <text evidence="17">The sequence shown here is derived from an EMBL/GenBank/DDBJ whole genome shotgun (WGS) entry which is preliminary data.</text>
</comment>
<evidence type="ECO:0000256" key="3">
    <source>
        <dbReference type="ARBA" id="ARBA00009655"/>
    </source>
</evidence>
<evidence type="ECO:0000259" key="15">
    <source>
        <dbReference type="Pfam" id="PF12249"/>
    </source>
</evidence>
<evidence type="ECO:0000313" key="18">
    <source>
        <dbReference type="Proteomes" id="UP000550714"/>
    </source>
</evidence>
<feature type="domain" description="Arabinofuranosyltransferase AftA N-terminal" evidence="16">
    <location>
        <begin position="42"/>
        <end position="466"/>
    </location>
</feature>
<evidence type="ECO:0000256" key="10">
    <source>
        <dbReference type="ARBA" id="ARBA00023136"/>
    </source>
</evidence>
<keyword evidence="17" id="KW-0328">Glycosyltransferase</keyword>
<keyword evidence="6" id="KW-1003">Cell membrane</keyword>
<comment type="pathway">
    <text evidence="2">Cell wall biogenesis; cell wall polysaccharide biosynthesis.</text>
</comment>
<keyword evidence="9 14" id="KW-1133">Transmembrane helix</keyword>
<dbReference type="Proteomes" id="UP000550714">
    <property type="component" value="Unassembled WGS sequence"/>
</dbReference>
<dbReference type="AlphaFoldDB" id="A0A839RVN3"/>
<feature type="transmembrane region" description="Helical" evidence="14">
    <location>
        <begin position="369"/>
        <end position="386"/>
    </location>
</feature>
<dbReference type="EC" id="2.4.2.46" evidence="4"/>
<feature type="transmembrane region" description="Helical" evidence="14">
    <location>
        <begin position="318"/>
        <end position="340"/>
    </location>
</feature>
<comment type="subcellular location">
    <subcellularLocation>
        <location evidence="1">Cell membrane</location>
        <topology evidence="1">Multi-pass membrane protein</topology>
    </subcellularLocation>
</comment>
<feature type="transmembrane region" description="Helical" evidence="14">
    <location>
        <begin position="428"/>
        <end position="448"/>
    </location>
</feature>
<accession>A0A839RVN3</accession>
<proteinExistence type="inferred from homology"/>
<name>A0A839RVN3_9PSEU</name>
<dbReference type="GO" id="GO:0045227">
    <property type="term" value="P:capsule polysaccharide biosynthetic process"/>
    <property type="evidence" value="ECO:0007669"/>
    <property type="project" value="UniProtKB-UniPathway"/>
</dbReference>
<evidence type="ECO:0000256" key="7">
    <source>
        <dbReference type="ARBA" id="ARBA00022679"/>
    </source>
</evidence>
<comment type="similarity">
    <text evidence="3">Belongs to the glycosyltransferase 85 family.</text>
</comment>
<feature type="transmembrane region" description="Helical" evidence="14">
    <location>
        <begin position="460"/>
        <end position="476"/>
    </location>
</feature>
<dbReference type="InterPro" id="IPR020959">
    <property type="entry name" value="ArabinofuranosylTrfase_AftA_C"/>
</dbReference>
<feature type="transmembrane region" description="Helical" evidence="14">
    <location>
        <begin position="72"/>
        <end position="94"/>
    </location>
</feature>
<dbReference type="Pfam" id="PF12250">
    <property type="entry name" value="AftA_N"/>
    <property type="match status" value="1"/>
</dbReference>
<feature type="transmembrane region" description="Helical" evidence="14">
    <location>
        <begin position="216"/>
        <end position="233"/>
    </location>
</feature>
<feature type="domain" description="Arabinofuranosyltransferase AftA C-terminal" evidence="15">
    <location>
        <begin position="515"/>
        <end position="657"/>
    </location>
</feature>
<evidence type="ECO:0000256" key="14">
    <source>
        <dbReference type="SAM" id="Phobius"/>
    </source>
</evidence>
<keyword evidence="10 14" id="KW-0472">Membrane</keyword>
<evidence type="ECO:0000259" key="16">
    <source>
        <dbReference type="Pfam" id="PF12250"/>
    </source>
</evidence>
<evidence type="ECO:0000256" key="8">
    <source>
        <dbReference type="ARBA" id="ARBA00022692"/>
    </source>
</evidence>
<dbReference type="GO" id="GO:0044038">
    <property type="term" value="P:cell wall macromolecule biosynthetic process"/>
    <property type="evidence" value="ECO:0007669"/>
    <property type="project" value="InterPro"/>
</dbReference>
<evidence type="ECO:0000256" key="1">
    <source>
        <dbReference type="ARBA" id="ARBA00004651"/>
    </source>
</evidence>
<evidence type="ECO:0000256" key="9">
    <source>
        <dbReference type="ARBA" id="ARBA00022989"/>
    </source>
</evidence>
<feature type="transmembrane region" description="Helical" evidence="14">
    <location>
        <begin position="288"/>
        <end position="306"/>
    </location>
</feature>
<dbReference type="EMBL" id="JACHWU010000001">
    <property type="protein sequence ID" value="MBB3049466.1"/>
    <property type="molecule type" value="Genomic_DNA"/>
</dbReference>
<organism evidence="17 18">
    <name type="scientific">Prauserella isguenensis</name>
    <dbReference type="NCBI Taxonomy" id="1470180"/>
    <lineage>
        <taxon>Bacteria</taxon>
        <taxon>Bacillati</taxon>
        <taxon>Actinomycetota</taxon>
        <taxon>Actinomycetes</taxon>
        <taxon>Pseudonocardiales</taxon>
        <taxon>Pseudonocardiaceae</taxon>
        <taxon>Prauserella</taxon>
    </lineage>
</organism>
<dbReference type="InterPro" id="IPR020963">
    <property type="entry name" value="ArabinofuranosylTrfase_AftA_N"/>
</dbReference>
<evidence type="ECO:0000256" key="13">
    <source>
        <dbReference type="SAM" id="MobiDB-lite"/>
    </source>
</evidence>
<sequence length="659" mass="72109">MTQPEHAASNADTHVARDESRGRWSHVPPVPLPGPARVAAELLIAIAGATVVSLFLQFVVSRAPNLVPDTYVPNAALSLVGAGLIVCLVGGLAVRRVITAPWWVKFAGATGGLATLATLTLALPLLSTRYYLGGTSGDNEFRLRYMERMASGLGLADFNYEGLPPFYPAGWFWLGGRFANLFDLQGWEAYKPFSITTVAVVAAVTFVLWRFVVRRRMAVLASLATLLMGLHVPGVGEPYAWPTTAWLLPVLVLTWNALRSPRTPRWPLVLTGFYLGVCAMTYTLHLAFGAMLVVLLAVVAGVLRARTGTSRGEVVRSLVGRVALVAVLSAVLMLVVWAPYLFGGGLGAENVAARYLPEASAYFPTPFKPNGPIGLLCLAGLAWAVVRVRAHRVALVVLVTAGAVYLWFVLSMLALAFDTTLLAFRFNVTLKVTLAVAGVFAATDVLNWGLGRWREWRTQITAVVAVVAIGLGVGVLQDSLRGPMQEGFELALSDYYPNGRTPESRHHIPSEEEGEGIWSGKLLAAVDELGTGTPERETVLSEQHHMLVFRPFWLFHDHRPHYTNPLSRHDERATEIDSWADSSGPQELYKRMHDGPFTAPTMVVLKKGEEGNYFYTVKYDTFPRKTAALGRKVTFEPSLFDSQRFETRDVGPYVVIAVR</sequence>
<feature type="transmembrane region" description="Helical" evidence="14">
    <location>
        <begin position="189"/>
        <end position="209"/>
    </location>
</feature>
<dbReference type="GO" id="GO:0016757">
    <property type="term" value="F:glycosyltransferase activity"/>
    <property type="evidence" value="ECO:0007669"/>
    <property type="project" value="UniProtKB-KW"/>
</dbReference>
<reference evidence="17 18" key="1">
    <citation type="submission" date="2020-08" db="EMBL/GenBank/DDBJ databases">
        <title>Genomic Encyclopedia of Type Strains, Phase III (KMG-III): the genomes of soil and plant-associated and newly described type strains.</title>
        <authorList>
            <person name="Whitman W."/>
        </authorList>
    </citation>
    <scope>NUCLEOTIDE SEQUENCE [LARGE SCALE GENOMIC DNA]</scope>
    <source>
        <strain evidence="17 18">CECT 8577</strain>
    </source>
</reference>
<protein>
    <recommendedName>
        <fullName evidence="5">Galactan 5-O-arabinofuranosyltransferase</fullName>
        <ecNumber evidence="4">2.4.2.46</ecNumber>
    </recommendedName>
    <alternativeName>
        <fullName evidence="11">Arabinofuranosyltransferase AftA</fullName>
    </alternativeName>
</protein>
<evidence type="ECO:0000256" key="12">
    <source>
        <dbReference type="ARBA" id="ARBA00034030"/>
    </source>
</evidence>
<gene>
    <name evidence="17" type="ORF">FHS23_000461</name>
</gene>
<feature type="transmembrane region" description="Helical" evidence="14">
    <location>
        <begin position="42"/>
        <end position="60"/>
    </location>
</feature>
<feature type="transmembrane region" description="Helical" evidence="14">
    <location>
        <begin position="393"/>
        <end position="416"/>
    </location>
</feature>
<comment type="catalytic activity">
    <reaction evidence="12">
        <text>Adds an alpha-D-arabinofuranosyl group from trans,octacis-decaprenylphospho-beta-D-arabinofuranose at the 5-O-position of the eighth, tenth and twelfth galactofuranose unit of the galactofuranan chain of [beta-D-galactofuranosyl-(1-&gt;5)-beta-D-galactofuranosyl-(1-&gt;6)]14-beta-D-galactofuranosyl-(1-&gt;5)-beta-D-galactofuranosyl-(1-&gt;4)-alpha-L-rhamnopyranosyl-(1-&gt;3)-N-acetyl-alpha-D-glucosaminyl-diphospho-trans,octacis-decaprenol.</text>
        <dbReference type="EC" id="2.4.2.46"/>
    </reaction>
</comment>
<feature type="region of interest" description="Disordered" evidence="13">
    <location>
        <begin position="1"/>
        <end position="26"/>
    </location>
</feature>
<keyword evidence="18" id="KW-1185">Reference proteome</keyword>
<evidence type="ECO:0000313" key="17">
    <source>
        <dbReference type="EMBL" id="MBB3049466.1"/>
    </source>
</evidence>
<evidence type="ECO:0000256" key="11">
    <source>
        <dbReference type="ARBA" id="ARBA00033184"/>
    </source>
</evidence>
<evidence type="ECO:0000256" key="6">
    <source>
        <dbReference type="ARBA" id="ARBA00022475"/>
    </source>
</evidence>
<feature type="transmembrane region" description="Helical" evidence="14">
    <location>
        <begin position="106"/>
        <end position="126"/>
    </location>
</feature>